<dbReference type="InterPro" id="IPR016155">
    <property type="entry name" value="Mopterin_synth/thiamin_S_b"/>
</dbReference>
<comment type="caution">
    <text evidence="1">The sequence shown here is derived from an EMBL/GenBank/DDBJ whole genome shotgun (WGS) entry which is preliminary data.</text>
</comment>
<name>A0ABP7ZM60_9MICO</name>
<evidence type="ECO:0000313" key="1">
    <source>
        <dbReference type="EMBL" id="GAA4163993.1"/>
    </source>
</evidence>
<dbReference type="Proteomes" id="UP001415169">
    <property type="component" value="Unassembled WGS sequence"/>
</dbReference>
<accession>A0ABP7ZM60</accession>
<gene>
    <name evidence="1" type="ORF">GCM10022286_25240</name>
</gene>
<keyword evidence="2" id="KW-1185">Reference proteome</keyword>
<organism evidence="1 2">
    <name type="scientific">Gryllotalpicola daejeonensis</name>
    <dbReference type="NCBI Taxonomy" id="993087"/>
    <lineage>
        <taxon>Bacteria</taxon>
        <taxon>Bacillati</taxon>
        <taxon>Actinomycetota</taxon>
        <taxon>Actinomycetes</taxon>
        <taxon>Micrococcales</taxon>
        <taxon>Microbacteriaceae</taxon>
        <taxon>Gryllotalpicola</taxon>
    </lineage>
</organism>
<dbReference type="InterPro" id="IPR012675">
    <property type="entry name" value="Beta-grasp_dom_sf"/>
</dbReference>
<sequence length="82" mass="8603">MPTEIEIRYFAAAAEATGVESETLAVSPAELGALQDALVERYGEPMQRILRSGSFLVGGVVRRDRATPVAGTVDVLPPFAGG</sequence>
<evidence type="ECO:0000313" key="2">
    <source>
        <dbReference type="Proteomes" id="UP001415169"/>
    </source>
</evidence>
<protein>
    <submittedName>
        <fullName evidence="1">MoaD/ThiS family protein</fullName>
    </submittedName>
</protein>
<dbReference type="Gene3D" id="3.10.20.30">
    <property type="match status" value="1"/>
</dbReference>
<proteinExistence type="predicted"/>
<reference evidence="1" key="2">
    <citation type="submission" date="2023-12" db="EMBL/GenBank/DDBJ databases">
        <authorList>
            <person name="Sun Q."/>
            <person name="Inoue M."/>
        </authorList>
    </citation>
    <scope>NUCLEOTIDE SEQUENCE</scope>
    <source>
        <strain evidence="1">JCM 17590</strain>
    </source>
</reference>
<reference evidence="1" key="1">
    <citation type="journal article" date="2014" name="Int. J. Syst. Evol. Microbiol.">
        <title>Complete genome of a new Firmicutes species belonging to the dominant human colonic microbiota ('Ruminococcus bicirculans') reveals two chromosomes and a selective capacity to utilize plant glucans.</title>
        <authorList>
            <consortium name="NISC Comparative Sequencing Program"/>
            <person name="Wegmann U."/>
            <person name="Louis P."/>
            <person name="Goesmann A."/>
            <person name="Henrissat B."/>
            <person name="Duncan S.H."/>
            <person name="Flint H.J."/>
        </authorList>
    </citation>
    <scope>NUCLEOTIDE SEQUENCE</scope>
    <source>
        <strain evidence="1">JCM 17590</strain>
    </source>
</reference>
<dbReference type="RefSeq" id="WP_344792150.1">
    <property type="nucleotide sequence ID" value="NZ_BAABBV010000001.1"/>
</dbReference>
<dbReference type="SUPFAM" id="SSF54285">
    <property type="entry name" value="MoaD/ThiS"/>
    <property type="match status" value="1"/>
</dbReference>
<dbReference type="EMBL" id="BAABBV010000001">
    <property type="protein sequence ID" value="GAA4163993.1"/>
    <property type="molecule type" value="Genomic_DNA"/>
</dbReference>